<gene>
    <name evidence="2" type="ORF">CO009_04105</name>
</gene>
<sequence length="183" mass="21070">MLSKDEILKKKGKLPEQLDLVRDLDEDKNKTKSRLLLLLFLILTIGSSASLWAYREYRHGKLFFNFSLPKLSTPIPTDKNIWQICFFDKSSKKLIYQQKCNMSELPKDIIKNNIDLIKSSLPNGLVVNESISTSSPEIIYVSDISSPKFNYFLSIKIYESNPLINSQALIPKIASSLYWQFSK</sequence>
<accession>A0A2M8GIP5</accession>
<name>A0A2M8GIP5_9BACT</name>
<evidence type="ECO:0000313" key="2">
    <source>
        <dbReference type="EMBL" id="PJC79648.1"/>
    </source>
</evidence>
<dbReference type="Proteomes" id="UP000228960">
    <property type="component" value="Unassembled WGS sequence"/>
</dbReference>
<comment type="caution">
    <text evidence="2">The sequence shown here is derived from an EMBL/GenBank/DDBJ whole genome shotgun (WGS) entry which is preliminary data.</text>
</comment>
<keyword evidence="1" id="KW-1133">Transmembrane helix</keyword>
<dbReference type="EMBL" id="PFQM01000134">
    <property type="protein sequence ID" value="PJC79648.1"/>
    <property type="molecule type" value="Genomic_DNA"/>
</dbReference>
<reference evidence="3" key="1">
    <citation type="submission" date="2017-09" db="EMBL/GenBank/DDBJ databases">
        <title>Depth-based differentiation of microbial function through sediment-hosted aquifers and enrichment of novel symbionts in the deep terrestrial subsurface.</title>
        <authorList>
            <person name="Probst A.J."/>
            <person name="Ladd B."/>
            <person name="Jarett J.K."/>
            <person name="Geller-Mcgrath D.E."/>
            <person name="Sieber C.M.K."/>
            <person name="Emerson J.B."/>
            <person name="Anantharaman K."/>
            <person name="Thomas B.C."/>
            <person name="Malmstrom R."/>
            <person name="Stieglmeier M."/>
            <person name="Klingl A."/>
            <person name="Woyke T."/>
            <person name="Ryan C.M."/>
            <person name="Banfield J.F."/>
        </authorList>
    </citation>
    <scope>NUCLEOTIDE SEQUENCE [LARGE SCALE GENOMIC DNA]</scope>
</reference>
<organism evidence="2 3">
    <name type="scientific">Candidatus Shapirobacteria bacterium CG_4_8_14_3_um_filter_35_11</name>
    <dbReference type="NCBI Taxonomy" id="1974874"/>
    <lineage>
        <taxon>Bacteria</taxon>
        <taxon>Candidatus Shapironibacteriota</taxon>
    </lineage>
</organism>
<evidence type="ECO:0000256" key="1">
    <source>
        <dbReference type="SAM" id="Phobius"/>
    </source>
</evidence>
<dbReference type="AlphaFoldDB" id="A0A2M8GIP5"/>
<proteinExistence type="predicted"/>
<protein>
    <submittedName>
        <fullName evidence="2">Uncharacterized protein</fullName>
    </submittedName>
</protein>
<keyword evidence="1" id="KW-0472">Membrane</keyword>
<keyword evidence="1" id="KW-0812">Transmembrane</keyword>
<evidence type="ECO:0000313" key="3">
    <source>
        <dbReference type="Proteomes" id="UP000228960"/>
    </source>
</evidence>
<feature type="transmembrane region" description="Helical" evidence="1">
    <location>
        <begin position="35"/>
        <end position="54"/>
    </location>
</feature>